<reference evidence="7" key="1">
    <citation type="submission" date="2023-03" db="EMBL/GenBank/DDBJ databases">
        <title>Chromosome-scale reference genome and RAD-based genetic map of yellow starthistle (Centaurea solstitialis) reveal putative structural variation and QTLs associated with invader traits.</title>
        <authorList>
            <person name="Reatini B."/>
            <person name="Cang F.A."/>
            <person name="Jiang Q."/>
            <person name="Mckibben M.T.W."/>
            <person name="Barker M.S."/>
            <person name="Rieseberg L.H."/>
            <person name="Dlugosch K.M."/>
        </authorList>
    </citation>
    <scope>NUCLEOTIDE SEQUENCE</scope>
    <source>
        <strain evidence="7">CAN-66</strain>
        <tissue evidence="7">Leaf</tissue>
    </source>
</reference>
<dbReference type="AlphaFoldDB" id="A0AA38SJ51"/>
<dbReference type="GO" id="GO:0006869">
    <property type="term" value="P:lipid transport"/>
    <property type="evidence" value="ECO:0007669"/>
    <property type="project" value="InterPro"/>
</dbReference>
<keyword evidence="5" id="KW-0732">Signal</keyword>
<evidence type="ECO:0000256" key="1">
    <source>
        <dbReference type="ARBA" id="ARBA00009748"/>
    </source>
</evidence>
<dbReference type="CDD" id="cd01960">
    <property type="entry name" value="nsLTP1"/>
    <property type="match status" value="1"/>
</dbReference>
<protein>
    <recommendedName>
        <fullName evidence="4">Non-specific lipid-transfer protein</fullName>
    </recommendedName>
</protein>
<dbReference type="Proteomes" id="UP001172457">
    <property type="component" value="Chromosome 6"/>
</dbReference>
<comment type="similarity">
    <text evidence="1 4">Belongs to the plant LTP family.</text>
</comment>
<dbReference type="PANTHER" id="PTHR33076">
    <property type="entry name" value="NON-SPECIFIC LIPID-TRANSFER PROTEIN 2-RELATED"/>
    <property type="match status" value="1"/>
</dbReference>
<dbReference type="InterPro" id="IPR036312">
    <property type="entry name" value="Bifun_inhib/LTP/seed_sf"/>
</dbReference>
<dbReference type="SMART" id="SM00499">
    <property type="entry name" value="AAI"/>
    <property type="match status" value="1"/>
</dbReference>
<comment type="function">
    <text evidence="4">Plant non-specific lipid-transfer proteins transfer phospholipids as well as galactolipids across membranes. May play a role in wax or cutin deposition in the cell walls of expanding epidermal cells and certain secretory tissues.</text>
</comment>
<feature type="domain" description="Bifunctional inhibitor/plant lipid transfer protein/seed storage helical" evidence="6">
    <location>
        <begin position="30"/>
        <end position="113"/>
    </location>
</feature>
<evidence type="ECO:0000256" key="3">
    <source>
        <dbReference type="ARBA" id="ARBA00023121"/>
    </source>
</evidence>
<dbReference type="InterPro" id="IPR000528">
    <property type="entry name" value="Plant_nsLTP"/>
</dbReference>
<dbReference type="PRINTS" id="PR00382">
    <property type="entry name" value="LIPIDTRNSFER"/>
</dbReference>
<evidence type="ECO:0000256" key="5">
    <source>
        <dbReference type="SAM" id="SignalP"/>
    </source>
</evidence>
<evidence type="ECO:0000313" key="7">
    <source>
        <dbReference type="EMBL" id="KAJ9543343.1"/>
    </source>
</evidence>
<comment type="caution">
    <text evidence="7">The sequence shown here is derived from an EMBL/GenBank/DDBJ whole genome shotgun (WGS) entry which is preliminary data.</text>
</comment>
<dbReference type="EMBL" id="JARYMX010000006">
    <property type="protein sequence ID" value="KAJ9543343.1"/>
    <property type="molecule type" value="Genomic_DNA"/>
</dbReference>
<gene>
    <name evidence="7" type="ORF">OSB04_023050</name>
</gene>
<organism evidence="7 8">
    <name type="scientific">Centaurea solstitialis</name>
    <name type="common">yellow star-thistle</name>
    <dbReference type="NCBI Taxonomy" id="347529"/>
    <lineage>
        <taxon>Eukaryota</taxon>
        <taxon>Viridiplantae</taxon>
        <taxon>Streptophyta</taxon>
        <taxon>Embryophyta</taxon>
        <taxon>Tracheophyta</taxon>
        <taxon>Spermatophyta</taxon>
        <taxon>Magnoliopsida</taxon>
        <taxon>eudicotyledons</taxon>
        <taxon>Gunneridae</taxon>
        <taxon>Pentapetalae</taxon>
        <taxon>asterids</taxon>
        <taxon>campanulids</taxon>
        <taxon>Asterales</taxon>
        <taxon>Asteraceae</taxon>
        <taxon>Carduoideae</taxon>
        <taxon>Cardueae</taxon>
        <taxon>Centaureinae</taxon>
        <taxon>Centaurea</taxon>
    </lineage>
</organism>
<dbReference type="Pfam" id="PF00234">
    <property type="entry name" value="Tryp_alpha_amyl"/>
    <property type="match status" value="1"/>
</dbReference>
<accession>A0AA38SJ51</accession>
<name>A0AA38SJ51_9ASTR</name>
<evidence type="ECO:0000313" key="8">
    <source>
        <dbReference type="Proteomes" id="UP001172457"/>
    </source>
</evidence>
<evidence type="ECO:0000256" key="2">
    <source>
        <dbReference type="ARBA" id="ARBA00022448"/>
    </source>
</evidence>
<dbReference type="InterPro" id="IPR016140">
    <property type="entry name" value="Bifunc_inhib/LTP/seed_store"/>
</dbReference>
<proteinExistence type="inferred from homology"/>
<feature type="signal peptide" evidence="5">
    <location>
        <begin position="1"/>
        <end position="27"/>
    </location>
</feature>
<dbReference type="GO" id="GO:0008289">
    <property type="term" value="F:lipid binding"/>
    <property type="evidence" value="ECO:0007669"/>
    <property type="project" value="UniProtKB-KW"/>
</dbReference>
<evidence type="ECO:0000256" key="4">
    <source>
        <dbReference type="RuleBase" id="RU000628"/>
    </source>
</evidence>
<feature type="chain" id="PRO_5041200851" description="Non-specific lipid-transfer protein" evidence="5">
    <location>
        <begin position="28"/>
        <end position="167"/>
    </location>
</feature>
<keyword evidence="2 4" id="KW-0813">Transport</keyword>
<dbReference type="Gene3D" id="1.10.110.10">
    <property type="entry name" value="Plant lipid-transfer and hydrophobic proteins"/>
    <property type="match status" value="1"/>
</dbReference>
<keyword evidence="8" id="KW-1185">Reference proteome</keyword>
<dbReference type="SUPFAM" id="SSF47699">
    <property type="entry name" value="Bifunctional inhibitor/lipid-transfer protein/seed storage 2S albumin"/>
    <property type="match status" value="1"/>
</dbReference>
<sequence>MAAGMLMKMACVVMACMVVFAPHAAEALTCGQVNSNLLPCLNYLRANGPLGGCCNGVRSLNSAAQTPADRKVACNCIKSAYSQFSGIDQKKASSLPSTCGVSVPYKISPNTDCSKPWPSVNLLSQMPCPGRAHPGSISGEDMMCLRCLLMSGLLVLPNKFTDMMMLM</sequence>
<keyword evidence="3 4" id="KW-0446">Lipid-binding</keyword>
<evidence type="ECO:0000259" key="6">
    <source>
        <dbReference type="SMART" id="SM00499"/>
    </source>
</evidence>